<sequence>MSQIPRDRSLDSTLALLLDGYRFISKRCERYRSDIFETRLMLTKAVCMRGEEAARIFYDGDRLTRQGAMPVPVLKLLQDKGSVQQMDGQAHRHRKRMFMSLMTPASIQQIGDLFADQWRTRVGMWKDRGEVVLHEEMQEILCIAVCRWAGVPLTAAEAKQRAREFAAMIDGAGAVGPRNWRGLLLRARTERWIRDVIEKVRAGELTVAEESAAHAIAWYRDPDGELLDTKVAAVEMINLLRPTVAVAWYVTFAALALHEHPACRPRLEAGDGDYLECFVQEVRRFYPFFPLVGGRVQNGFEWKGYHFAQGIWVLLDLYGTNHDARVWDEPDVFRPERFRRWDRNAFNFISQGGGDHHESHRCPGEWITIELMKRAVTLLTMAMDYDVPEQDLRVDLSRMPAIPKSRFVITNARLTR</sequence>
<keyword evidence="4 8" id="KW-0479">Metal-binding</keyword>
<dbReference type="GO" id="GO:0004497">
    <property type="term" value="F:monooxygenase activity"/>
    <property type="evidence" value="ECO:0007669"/>
    <property type="project" value="UniProtKB-KW"/>
</dbReference>
<dbReference type="GO" id="GO:0016125">
    <property type="term" value="P:sterol metabolic process"/>
    <property type="evidence" value="ECO:0007669"/>
    <property type="project" value="TreeGrafter"/>
</dbReference>
<evidence type="ECO:0000256" key="2">
    <source>
        <dbReference type="ARBA" id="ARBA00010617"/>
    </source>
</evidence>
<dbReference type="InterPro" id="IPR036396">
    <property type="entry name" value="Cyt_P450_sf"/>
</dbReference>
<name>A0A6L3B2G4_AZOBR</name>
<dbReference type="CDD" id="cd11067">
    <property type="entry name" value="CYP152"/>
    <property type="match status" value="1"/>
</dbReference>
<protein>
    <submittedName>
        <fullName evidence="9">Cytochrome P450</fullName>
    </submittedName>
</protein>
<dbReference type="GO" id="GO:0020037">
    <property type="term" value="F:heme binding"/>
    <property type="evidence" value="ECO:0007669"/>
    <property type="project" value="InterPro"/>
</dbReference>
<comment type="cofactor">
    <cofactor evidence="1 8">
        <name>heme</name>
        <dbReference type="ChEBI" id="CHEBI:30413"/>
    </cofactor>
</comment>
<evidence type="ECO:0000256" key="8">
    <source>
        <dbReference type="PIRSR" id="PIRSR602401-1"/>
    </source>
</evidence>
<evidence type="ECO:0000256" key="6">
    <source>
        <dbReference type="ARBA" id="ARBA00023004"/>
    </source>
</evidence>
<dbReference type="PANTHER" id="PTHR24286:SF24">
    <property type="entry name" value="LANOSTEROL 14-ALPHA DEMETHYLASE"/>
    <property type="match status" value="1"/>
</dbReference>
<feature type="binding site" description="axial binding residue" evidence="8">
    <location>
        <position position="362"/>
    </location>
    <ligand>
        <name>heme</name>
        <dbReference type="ChEBI" id="CHEBI:30413"/>
    </ligand>
    <ligandPart>
        <name>Fe</name>
        <dbReference type="ChEBI" id="CHEBI:18248"/>
    </ligandPart>
</feature>
<dbReference type="Proteomes" id="UP000476837">
    <property type="component" value="Unassembled WGS sequence"/>
</dbReference>
<dbReference type="GO" id="GO:0016705">
    <property type="term" value="F:oxidoreductase activity, acting on paired donors, with incorporation or reduction of molecular oxygen"/>
    <property type="evidence" value="ECO:0007669"/>
    <property type="project" value="InterPro"/>
</dbReference>
<dbReference type="PRINTS" id="PR00463">
    <property type="entry name" value="EP450I"/>
</dbReference>
<evidence type="ECO:0000313" key="9">
    <source>
        <dbReference type="EMBL" id="KAA0686137.1"/>
    </source>
</evidence>
<evidence type="ECO:0000256" key="4">
    <source>
        <dbReference type="ARBA" id="ARBA00022723"/>
    </source>
</evidence>
<dbReference type="Gene3D" id="1.10.630.10">
    <property type="entry name" value="Cytochrome P450"/>
    <property type="match status" value="1"/>
</dbReference>
<dbReference type="SUPFAM" id="SSF48264">
    <property type="entry name" value="Cytochrome P450"/>
    <property type="match status" value="1"/>
</dbReference>
<keyword evidence="5" id="KW-0560">Oxidoreductase</keyword>
<evidence type="ECO:0000256" key="5">
    <source>
        <dbReference type="ARBA" id="ARBA00023002"/>
    </source>
</evidence>
<reference evidence="9 10" key="1">
    <citation type="submission" date="2018-07" db="EMBL/GenBank/DDBJ databases">
        <title>Genome sequence of Roseomonas fauriae ATCC 49958.</title>
        <authorList>
            <person name="Sant'Anna F.H."/>
            <person name="Baldani J.I."/>
            <person name="Zilli J.E."/>
            <person name="Reis V.M."/>
            <person name="Hartmann A."/>
            <person name="Cruz L."/>
            <person name="de Souza E.M."/>
            <person name="de Oliveira Pedrosa F."/>
            <person name="Passaglia L.M.P."/>
        </authorList>
    </citation>
    <scope>NUCLEOTIDE SEQUENCE [LARGE SCALE GENOMIC DNA]</scope>
    <source>
        <strain evidence="9 10">ATCC 49958</strain>
    </source>
</reference>
<evidence type="ECO:0000256" key="7">
    <source>
        <dbReference type="ARBA" id="ARBA00023033"/>
    </source>
</evidence>
<accession>A0A6L3B2G4</accession>
<comment type="caution">
    <text evidence="9">The sequence shown here is derived from an EMBL/GenBank/DDBJ whole genome shotgun (WGS) entry which is preliminary data.</text>
</comment>
<gene>
    <name evidence="9" type="ORF">DS837_10570</name>
</gene>
<keyword evidence="6 8" id="KW-0408">Iron</keyword>
<evidence type="ECO:0000313" key="10">
    <source>
        <dbReference type="Proteomes" id="UP000476837"/>
    </source>
</evidence>
<keyword evidence="3 8" id="KW-0349">Heme</keyword>
<dbReference type="InterPro" id="IPR001128">
    <property type="entry name" value="Cyt_P450"/>
</dbReference>
<dbReference type="Pfam" id="PF00067">
    <property type="entry name" value="p450"/>
    <property type="match status" value="1"/>
</dbReference>
<evidence type="ECO:0000256" key="1">
    <source>
        <dbReference type="ARBA" id="ARBA00001971"/>
    </source>
</evidence>
<dbReference type="AlphaFoldDB" id="A0A6L3B2G4"/>
<proteinExistence type="inferred from homology"/>
<dbReference type="InterPro" id="IPR002401">
    <property type="entry name" value="Cyt_P450_E_grp-I"/>
</dbReference>
<keyword evidence="7" id="KW-0503">Monooxygenase</keyword>
<comment type="similarity">
    <text evidence="2">Belongs to the cytochrome P450 family.</text>
</comment>
<organism evidence="9 10">
    <name type="scientific">Azospirillum brasilense</name>
    <dbReference type="NCBI Taxonomy" id="192"/>
    <lineage>
        <taxon>Bacteria</taxon>
        <taxon>Pseudomonadati</taxon>
        <taxon>Pseudomonadota</taxon>
        <taxon>Alphaproteobacteria</taxon>
        <taxon>Rhodospirillales</taxon>
        <taxon>Azospirillaceae</taxon>
        <taxon>Azospirillum</taxon>
    </lineage>
</organism>
<evidence type="ECO:0000256" key="3">
    <source>
        <dbReference type="ARBA" id="ARBA00022617"/>
    </source>
</evidence>
<dbReference type="EMBL" id="QOKV01000005">
    <property type="protein sequence ID" value="KAA0686137.1"/>
    <property type="molecule type" value="Genomic_DNA"/>
</dbReference>
<dbReference type="GO" id="GO:0005506">
    <property type="term" value="F:iron ion binding"/>
    <property type="evidence" value="ECO:0007669"/>
    <property type="project" value="InterPro"/>
</dbReference>
<dbReference type="PANTHER" id="PTHR24286">
    <property type="entry name" value="CYTOCHROME P450 26"/>
    <property type="match status" value="1"/>
</dbReference>